<name>A0ABU3C2M8_9GAMM</name>
<dbReference type="Pfam" id="PF00067">
    <property type="entry name" value="p450"/>
    <property type="match status" value="1"/>
</dbReference>
<dbReference type="InterPro" id="IPR001128">
    <property type="entry name" value="Cyt_P450"/>
</dbReference>
<keyword evidence="3" id="KW-0479">Metal-binding</keyword>
<organism evidence="4 5">
    <name type="scientific">Spectribacter hydrogenoxidans</name>
    <dbReference type="NCBI Taxonomy" id="3075608"/>
    <lineage>
        <taxon>Bacteria</taxon>
        <taxon>Pseudomonadati</taxon>
        <taxon>Pseudomonadota</taxon>
        <taxon>Gammaproteobacteria</taxon>
        <taxon>Salinisphaerales</taxon>
        <taxon>Salinisphaeraceae</taxon>
        <taxon>Spectribacter</taxon>
    </lineage>
</organism>
<evidence type="ECO:0000256" key="1">
    <source>
        <dbReference type="ARBA" id="ARBA00001971"/>
    </source>
</evidence>
<dbReference type="SUPFAM" id="SSF48264">
    <property type="entry name" value="Cytochrome P450"/>
    <property type="match status" value="1"/>
</dbReference>
<keyword evidence="5" id="KW-1185">Reference proteome</keyword>
<dbReference type="InterPro" id="IPR017972">
    <property type="entry name" value="Cyt_P450_CS"/>
</dbReference>
<evidence type="ECO:0000256" key="3">
    <source>
        <dbReference type="RuleBase" id="RU000461"/>
    </source>
</evidence>
<dbReference type="RefSeq" id="WP_311653715.1">
    <property type="nucleotide sequence ID" value="NZ_JAVRIB010000013.1"/>
</dbReference>
<evidence type="ECO:0000313" key="4">
    <source>
        <dbReference type="EMBL" id="MDT0635816.1"/>
    </source>
</evidence>
<keyword evidence="3" id="KW-0349">Heme</keyword>
<gene>
    <name evidence="4" type="ORF">RM532_12735</name>
</gene>
<protein>
    <submittedName>
        <fullName evidence="4">Cytochrome P450</fullName>
    </submittedName>
</protein>
<comment type="cofactor">
    <cofactor evidence="1">
        <name>heme</name>
        <dbReference type="ChEBI" id="CHEBI:30413"/>
    </cofactor>
</comment>
<dbReference type="Gene3D" id="1.10.630.10">
    <property type="entry name" value="Cytochrome P450"/>
    <property type="match status" value="1"/>
</dbReference>
<evidence type="ECO:0000256" key="2">
    <source>
        <dbReference type="ARBA" id="ARBA00010617"/>
    </source>
</evidence>
<dbReference type="PRINTS" id="PR00385">
    <property type="entry name" value="P450"/>
</dbReference>
<comment type="caution">
    <text evidence="4">The sequence shown here is derived from an EMBL/GenBank/DDBJ whole genome shotgun (WGS) entry which is preliminary data.</text>
</comment>
<dbReference type="PANTHER" id="PTHR24305:SF166">
    <property type="entry name" value="CYTOCHROME P450 12A4, MITOCHONDRIAL-RELATED"/>
    <property type="match status" value="1"/>
</dbReference>
<evidence type="ECO:0000313" key="5">
    <source>
        <dbReference type="Proteomes" id="UP001251857"/>
    </source>
</evidence>
<sequence length="207" mass="23550">MALHDSLGNTLTALLAGEDATALSVGWMIHELAGRPEQLERLRAEVDAALGDDPLWTDPEQRDAFPWLDAVMQETMRLRPVAPIQGMTANEDVELGGRHFPARTNFMMAMRALSLKEEIYPEEQTFRPERWLEARDVHFTQKPPHPFGGGKRTCPGMNLALLEIRSVIAMLVHHFDFQPPPGARPVEERFAFTMRPENLRMQMRLRG</sequence>
<reference evidence="4 5" key="1">
    <citation type="submission" date="2023-09" db="EMBL/GenBank/DDBJ databases">
        <authorList>
            <person name="Rey-Velasco X."/>
        </authorList>
    </citation>
    <scope>NUCLEOTIDE SEQUENCE [LARGE SCALE GENOMIC DNA]</scope>
    <source>
        <strain evidence="4 5">W335</strain>
    </source>
</reference>
<dbReference type="InterPro" id="IPR036396">
    <property type="entry name" value="Cyt_P450_sf"/>
</dbReference>
<dbReference type="PRINTS" id="PR00463">
    <property type="entry name" value="EP450I"/>
</dbReference>
<dbReference type="InterPro" id="IPR002401">
    <property type="entry name" value="Cyt_P450_E_grp-I"/>
</dbReference>
<dbReference type="Proteomes" id="UP001251857">
    <property type="component" value="Unassembled WGS sequence"/>
</dbReference>
<accession>A0ABU3C2M8</accession>
<keyword evidence="3" id="KW-0408">Iron</keyword>
<dbReference type="EMBL" id="JAVRIB010000013">
    <property type="protein sequence ID" value="MDT0635816.1"/>
    <property type="molecule type" value="Genomic_DNA"/>
</dbReference>
<dbReference type="PROSITE" id="PS00086">
    <property type="entry name" value="CYTOCHROME_P450"/>
    <property type="match status" value="1"/>
</dbReference>
<comment type="similarity">
    <text evidence="2 3">Belongs to the cytochrome P450 family.</text>
</comment>
<dbReference type="InterPro" id="IPR050121">
    <property type="entry name" value="Cytochrome_P450_monoxygenase"/>
</dbReference>
<keyword evidence="3" id="KW-0503">Monooxygenase</keyword>
<proteinExistence type="inferred from homology"/>
<keyword evidence="3" id="KW-0560">Oxidoreductase</keyword>
<dbReference type="PANTHER" id="PTHR24305">
    <property type="entry name" value="CYTOCHROME P450"/>
    <property type="match status" value="1"/>
</dbReference>